<comment type="similarity">
    <text evidence="1">Belongs to the multi antimicrobial extrusion (MATE) (TC 2.A.66.1) family.</text>
</comment>
<dbReference type="AlphaFoldDB" id="A0A9N9ARK2"/>
<protein>
    <submittedName>
        <fullName evidence="3">15256_t:CDS:1</fullName>
    </submittedName>
</protein>
<gene>
    <name evidence="3" type="ORF">RFULGI_LOCUS4200</name>
</gene>
<dbReference type="PANTHER" id="PTHR11206">
    <property type="entry name" value="MULTIDRUG RESISTANCE PROTEIN"/>
    <property type="match status" value="1"/>
</dbReference>
<dbReference type="OrthoDB" id="2126698at2759"/>
<evidence type="ECO:0000256" key="1">
    <source>
        <dbReference type="ARBA" id="ARBA00010199"/>
    </source>
</evidence>
<feature type="non-terminal residue" evidence="3">
    <location>
        <position position="342"/>
    </location>
</feature>
<dbReference type="Gene3D" id="2.170.270.10">
    <property type="entry name" value="SET domain"/>
    <property type="match status" value="1"/>
</dbReference>
<feature type="transmembrane region" description="Helical" evidence="2">
    <location>
        <begin position="153"/>
        <end position="172"/>
    </location>
</feature>
<dbReference type="InterPro" id="IPR002528">
    <property type="entry name" value="MATE_fam"/>
</dbReference>
<evidence type="ECO:0000313" key="3">
    <source>
        <dbReference type="EMBL" id="CAG8540497.1"/>
    </source>
</evidence>
<feature type="transmembrane region" description="Helical" evidence="2">
    <location>
        <begin position="213"/>
        <end position="234"/>
    </location>
</feature>
<dbReference type="GO" id="GO:0042910">
    <property type="term" value="F:xenobiotic transmembrane transporter activity"/>
    <property type="evidence" value="ECO:0007669"/>
    <property type="project" value="InterPro"/>
</dbReference>
<dbReference type="Proteomes" id="UP000789396">
    <property type="component" value="Unassembled WGS sequence"/>
</dbReference>
<name>A0A9N9ARK2_9GLOM</name>
<proteinExistence type="inferred from homology"/>
<keyword evidence="2" id="KW-0472">Membrane</keyword>
<accession>A0A9N9ARK2</accession>
<keyword evidence="4" id="KW-1185">Reference proteome</keyword>
<feature type="transmembrane region" description="Helical" evidence="2">
    <location>
        <begin position="184"/>
        <end position="207"/>
    </location>
</feature>
<reference evidence="3" key="1">
    <citation type="submission" date="2021-06" db="EMBL/GenBank/DDBJ databases">
        <authorList>
            <person name="Kallberg Y."/>
            <person name="Tangrot J."/>
            <person name="Rosling A."/>
        </authorList>
    </citation>
    <scope>NUCLEOTIDE SEQUENCE</scope>
    <source>
        <strain evidence="3">IN212</strain>
    </source>
</reference>
<dbReference type="GO" id="GO:0015297">
    <property type="term" value="F:antiporter activity"/>
    <property type="evidence" value="ECO:0007669"/>
    <property type="project" value="InterPro"/>
</dbReference>
<keyword evidence="2" id="KW-0812">Transmembrane</keyword>
<dbReference type="SUPFAM" id="SSF82199">
    <property type="entry name" value="SET domain"/>
    <property type="match status" value="1"/>
</dbReference>
<organism evidence="3 4">
    <name type="scientific">Racocetra fulgida</name>
    <dbReference type="NCBI Taxonomy" id="60492"/>
    <lineage>
        <taxon>Eukaryota</taxon>
        <taxon>Fungi</taxon>
        <taxon>Fungi incertae sedis</taxon>
        <taxon>Mucoromycota</taxon>
        <taxon>Glomeromycotina</taxon>
        <taxon>Glomeromycetes</taxon>
        <taxon>Diversisporales</taxon>
        <taxon>Gigasporaceae</taxon>
        <taxon>Racocetra</taxon>
    </lineage>
</organism>
<dbReference type="Pfam" id="PF01554">
    <property type="entry name" value="MatE"/>
    <property type="match status" value="1"/>
</dbReference>
<comment type="caution">
    <text evidence="3">The sequence shown here is derived from an EMBL/GenBank/DDBJ whole genome shotgun (WGS) entry which is preliminary data.</text>
</comment>
<sequence>MVGVYLQRGIVDPEISAQAGLYLRYLLFGAPAVLLFENLKRYLQAQVVYQPTSLGLIGAPISIAITYWLMFIFLAIYAKFINGYQAWEWWTFEFISLLSGYLGEISLASQGIIITTANLLYQIPYGFSVSASTRIGNLLGAGLVERAKTSSKISMQLAATVALLNATVLIVFKDYWGLSRQNIGAFLTVPGYFIIGVPIGILVAFNLGFGLQGLWIGSMTSSFTICIILNIIIWRTDWQRQLEKCKERMKEDRDKFEADVNYDKDETQSEIARLSVPVNEESNYCVMKFIALRDILKELTISYIQDEIQDEDVLLSLQSRRQKLLSEYYFLCQCCKCITKEH</sequence>
<keyword evidence="2" id="KW-1133">Transmembrane helix</keyword>
<evidence type="ECO:0000313" key="4">
    <source>
        <dbReference type="Proteomes" id="UP000789396"/>
    </source>
</evidence>
<feature type="transmembrane region" description="Helical" evidence="2">
    <location>
        <begin position="56"/>
        <end position="78"/>
    </location>
</feature>
<dbReference type="GO" id="GO:0016020">
    <property type="term" value="C:membrane"/>
    <property type="evidence" value="ECO:0007669"/>
    <property type="project" value="InterPro"/>
</dbReference>
<evidence type="ECO:0000256" key="2">
    <source>
        <dbReference type="SAM" id="Phobius"/>
    </source>
</evidence>
<dbReference type="InterPro" id="IPR046341">
    <property type="entry name" value="SET_dom_sf"/>
</dbReference>
<feature type="transmembrane region" description="Helical" evidence="2">
    <location>
        <begin position="15"/>
        <end position="36"/>
    </location>
</feature>
<dbReference type="EMBL" id="CAJVPZ010004065">
    <property type="protein sequence ID" value="CAG8540497.1"/>
    <property type="molecule type" value="Genomic_DNA"/>
</dbReference>